<proteinExistence type="predicted"/>
<dbReference type="RefSeq" id="WP_003321174.1">
    <property type="nucleotide sequence ID" value="NZ_ALPT02000005.1"/>
</dbReference>
<dbReference type="CDD" id="cd02696">
    <property type="entry name" value="MurNAc-LAA"/>
    <property type="match status" value="1"/>
</dbReference>
<evidence type="ECO:0000259" key="2">
    <source>
        <dbReference type="SMART" id="SM00646"/>
    </source>
</evidence>
<keyword evidence="1" id="KW-0378">Hydrolase</keyword>
<name>A0A4S4K3F2_ALKAL</name>
<feature type="domain" description="MurNAc-LAA" evidence="2">
    <location>
        <begin position="105"/>
        <end position="214"/>
    </location>
</feature>
<reference evidence="3 4" key="1">
    <citation type="submission" date="2014-01" db="EMBL/GenBank/DDBJ databases">
        <title>Draft genome sequencing of Bacillus alcalophilus CGMCC 1.3604.</title>
        <authorList>
            <person name="Yang J."/>
            <person name="Diao L."/>
            <person name="Yang S."/>
        </authorList>
    </citation>
    <scope>NUCLEOTIDE SEQUENCE [LARGE SCALE GENOMIC DNA]</scope>
    <source>
        <strain evidence="3 4">CGMCC 1.3604</strain>
    </source>
</reference>
<dbReference type="SUPFAM" id="SSF53187">
    <property type="entry name" value="Zn-dependent exopeptidases"/>
    <property type="match status" value="1"/>
</dbReference>
<dbReference type="Proteomes" id="UP000297014">
    <property type="component" value="Unassembled WGS sequence"/>
</dbReference>
<dbReference type="Pfam" id="PF01520">
    <property type="entry name" value="Amidase_3"/>
    <property type="match status" value="1"/>
</dbReference>
<sequence length="226" mass="26414">MRVHLWLLFFFVIVFPFMYAKTVNAYWKPTYDVVIDVGHGGVDGGTTIKGILEKEINLQFGLELYKELKADSYHVAITRIHDYALSDDYIGRKTSRHQKDLLQRTMIVNSLKPKIFLSLHVNWAKNNRAHGPVVIYQKSDKSLFLAEVIQNHLNRYYQTERNPIKGKNYYLMNHTETASVIVELGFLSNWNDRVMLLDEQKRKEIVNTISSALEEYFTLILIDEVE</sequence>
<dbReference type="GO" id="GO:0030288">
    <property type="term" value="C:outer membrane-bounded periplasmic space"/>
    <property type="evidence" value="ECO:0007669"/>
    <property type="project" value="TreeGrafter"/>
</dbReference>
<dbReference type="AlphaFoldDB" id="A0A4S4K3F2"/>
<evidence type="ECO:0000256" key="1">
    <source>
        <dbReference type="ARBA" id="ARBA00022801"/>
    </source>
</evidence>
<comment type="caution">
    <text evidence="3">The sequence shown here is derived from an EMBL/GenBank/DDBJ whole genome shotgun (WGS) entry which is preliminary data.</text>
</comment>
<accession>A0A4S4K3F2</accession>
<dbReference type="PANTHER" id="PTHR30404">
    <property type="entry name" value="N-ACETYLMURAMOYL-L-ALANINE AMIDASE"/>
    <property type="match status" value="1"/>
</dbReference>
<organism evidence="3 4">
    <name type="scientific">Alkalihalobacillus alcalophilus ATCC 27647 = CGMCC 1.3604</name>
    <dbReference type="NCBI Taxonomy" id="1218173"/>
    <lineage>
        <taxon>Bacteria</taxon>
        <taxon>Bacillati</taxon>
        <taxon>Bacillota</taxon>
        <taxon>Bacilli</taxon>
        <taxon>Bacillales</taxon>
        <taxon>Bacillaceae</taxon>
        <taxon>Alkalihalobacillus</taxon>
    </lineage>
</organism>
<dbReference type="OrthoDB" id="9772024at2"/>
<dbReference type="InterPro" id="IPR050695">
    <property type="entry name" value="N-acetylmuramoyl_amidase_3"/>
</dbReference>
<gene>
    <name evidence="3" type="ORF">AJ85_16470</name>
</gene>
<dbReference type="PANTHER" id="PTHR30404:SF0">
    <property type="entry name" value="N-ACETYLMURAMOYL-L-ALANINE AMIDASE AMIC"/>
    <property type="match status" value="1"/>
</dbReference>
<dbReference type="Gene3D" id="3.40.630.40">
    <property type="entry name" value="Zn-dependent exopeptidases"/>
    <property type="match status" value="1"/>
</dbReference>
<dbReference type="InterPro" id="IPR002508">
    <property type="entry name" value="MurNAc-LAA_cat"/>
</dbReference>
<dbReference type="GO" id="GO:0009253">
    <property type="term" value="P:peptidoglycan catabolic process"/>
    <property type="evidence" value="ECO:0007669"/>
    <property type="project" value="InterPro"/>
</dbReference>
<dbReference type="EMBL" id="JALP01000017">
    <property type="protein sequence ID" value="THG92161.1"/>
    <property type="molecule type" value="Genomic_DNA"/>
</dbReference>
<evidence type="ECO:0000313" key="3">
    <source>
        <dbReference type="EMBL" id="THG92161.1"/>
    </source>
</evidence>
<dbReference type="GO" id="GO:0008745">
    <property type="term" value="F:N-acetylmuramoyl-L-alanine amidase activity"/>
    <property type="evidence" value="ECO:0007669"/>
    <property type="project" value="InterPro"/>
</dbReference>
<evidence type="ECO:0000313" key="4">
    <source>
        <dbReference type="Proteomes" id="UP000297014"/>
    </source>
</evidence>
<dbReference type="SMART" id="SM00646">
    <property type="entry name" value="Ami_3"/>
    <property type="match status" value="1"/>
</dbReference>
<protein>
    <recommendedName>
        <fullName evidence="2">MurNAc-LAA domain-containing protein</fullName>
    </recommendedName>
</protein>